<evidence type="ECO:0000256" key="8">
    <source>
        <dbReference type="RuleBase" id="RU000363"/>
    </source>
</evidence>
<dbReference type="PRINTS" id="PR00080">
    <property type="entry name" value="SDRFAMILY"/>
</dbReference>
<evidence type="ECO:0000313" key="10">
    <source>
        <dbReference type="Proteomes" id="UP000654452"/>
    </source>
</evidence>
<evidence type="ECO:0000313" key="9">
    <source>
        <dbReference type="EMBL" id="MBK4723393.1"/>
    </source>
</evidence>
<evidence type="ECO:0000256" key="6">
    <source>
        <dbReference type="ARBA" id="ARBA00023098"/>
    </source>
</evidence>
<evidence type="ECO:0000256" key="2">
    <source>
        <dbReference type="ARBA" id="ARBA00022516"/>
    </source>
</evidence>
<organism evidence="9 10">
    <name type="scientific">Azospirillum aestuarii</name>
    <dbReference type="NCBI Taxonomy" id="2802052"/>
    <lineage>
        <taxon>Bacteria</taxon>
        <taxon>Pseudomonadati</taxon>
        <taxon>Pseudomonadota</taxon>
        <taxon>Alphaproteobacteria</taxon>
        <taxon>Rhodospirillales</taxon>
        <taxon>Azospirillaceae</taxon>
        <taxon>Azospirillum</taxon>
    </lineage>
</organism>
<evidence type="ECO:0000256" key="1">
    <source>
        <dbReference type="ARBA" id="ARBA00005194"/>
    </source>
</evidence>
<dbReference type="Proteomes" id="UP000654452">
    <property type="component" value="Unassembled WGS sequence"/>
</dbReference>
<evidence type="ECO:0000256" key="5">
    <source>
        <dbReference type="ARBA" id="ARBA00023002"/>
    </source>
</evidence>
<dbReference type="Gene3D" id="3.40.50.720">
    <property type="entry name" value="NAD(P)-binding Rossmann-like Domain"/>
    <property type="match status" value="1"/>
</dbReference>
<comment type="similarity">
    <text evidence="8">Belongs to the short-chain dehydrogenases/reductases (SDR) family.</text>
</comment>
<dbReference type="PROSITE" id="PS00061">
    <property type="entry name" value="ADH_SHORT"/>
    <property type="match status" value="1"/>
</dbReference>
<comment type="caution">
    <text evidence="9">The sequence shown here is derived from an EMBL/GenBank/DDBJ whole genome shotgun (WGS) entry which is preliminary data.</text>
</comment>
<dbReference type="RefSeq" id="WP_200487740.1">
    <property type="nucleotide sequence ID" value="NZ_JAEPIV010000054.1"/>
</dbReference>
<comment type="pathway">
    <text evidence="1">Lipid metabolism; fatty acid biosynthesis.</text>
</comment>
<evidence type="ECO:0000256" key="4">
    <source>
        <dbReference type="ARBA" id="ARBA00022857"/>
    </source>
</evidence>
<keyword evidence="10" id="KW-1185">Reference proteome</keyword>
<gene>
    <name evidence="9" type="ORF">JJL56_31570</name>
</gene>
<dbReference type="SUPFAM" id="SSF51735">
    <property type="entry name" value="NAD(P)-binding Rossmann-fold domains"/>
    <property type="match status" value="1"/>
</dbReference>
<evidence type="ECO:0000256" key="3">
    <source>
        <dbReference type="ARBA" id="ARBA00022832"/>
    </source>
</evidence>
<keyword evidence="2" id="KW-0444">Lipid biosynthesis</keyword>
<accession>A0ABS1I8J0</accession>
<keyword evidence="5" id="KW-0560">Oxidoreductase</keyword>
<dbReference type="PANTHER" id="PTHR43086">
    <property type="entry name" value="VERY-LONG-CHAIN 3-OXOOACYL-COA REDUCTASE"/>
    <property type="match status" value="1"/>
</dbReference>
<dbReference type="InterPro" id="IPR036291">
    <property type="entry name" value="NAD(P)-bd_dom_sf"/>
</dbReference>
<keyword evidence="7" id="KW-0275">Fatty acid biosynthesis</keyword>
<evidence type="ECO:0000256" key="7">
    <source>
        <dbReference type="ARBA" id="ARBA00023160"/>
    </source>
</evidence>
<dbReference type="InterPro" id="IPR020904">
    <property type="entry name" value="Sc_DH/Rdtase_CS"/>
</dbReference>
<keyword evidence="4" id="KW-0521">NADP</keyword>
<reference evidence="9 10" key="1">
    <citation type="submission" date="2021-01" db="EMBL/GenBank/DDBJ databases">
        <title>Azospirillum sp. YIM DDC1 draft genome.</title>
        <authorList>
            <person name="Wang Y.-X."/>
        </authorList>
    </citation>
    <scope>NUCLEOTIDE SEQUENCE [LARGE SCALE GENOMIC DNA]</scope>
    <source>
        <strain evidence="9 10">YIM DDC1</strain>
    </source>
</reference>
<proteinExistence type="inferred from homology"/>
<dbReference type="PANTHER" id="PTHR43086:SF2">
    <property type="entry name" value="HYDROXYSTEROID DEHYDROGENASE-LIKE PROTEIN 1"/>
    <property type="match status" value="1"/>
</dbReference>
<protein>
    <submittedName>
        <fullName evidence="9">SDR family oxidoreductase</fullName>
    </submittedName>
</protein>
<keyword evidence="3" id="KW-0276">Fatty acid metabolism</keyword>
<name>A0ABS1I8J0_9PROT</name>
<keyword evidence="6" id="KW-0443">Lipid metabolism</keyword>
<dbReference type="InterPro" id="IPR002347">
    <property type="entry name" value="SDR_fam"/>
</dbReference>
<sequence>MTKGTAIITGASSGIGAVYADRLARRGYGIVPVARDRGRLTALAERLSTEHGVTVTPLPADLTRDGDRERVLTMLRDDQGLSLLVNCAGIGPKAPLLGSERAGLDSMLHLNVDVLHSLTVTAAQAFASRQRGAIINIASVVALMPERFNATYCASKAFVLAFTQAISTELKPHGVQVQAVLPGFTRTGLFERAGVDIAAIPPEMIMEAGDMVDASLAGFDRGEIVTIPSLADIQLWSDLENARLELAPYLSLKQPAARYATGTGSR</sequence>
<dbReference type="PIRSF" id="PIRSF000126">
    <property type="entry name" value="11-beta-HSD1"/>
    <property type="match status" value="1"/>
</dbReference>
<dbReference type="Pfam" id="PF00106">
    <property type="entry name" value="adh_short"/>
    <property type="match status" value="1"/>
</dbReference>
<dbReference type="EMBL" id="JAEPIV010000054">
    <property type="protein sequence ID" value="MBK4723393.1"/>
    <property type="molecule type" value="Genomic_DNA"/>
</dbReference>
<dbReference type="PRINTS" id="PR00081">
    <property type="entry name" value="GDHRDH"/>
</dbReference>
<dbReference type="CDD" id="cd05233">
    <property type="entry name" value="SDR_c"/>
    <property type="match status" value="1"/>
</dbReference>